<dbReference type="Proteomes" id="UP000783686">
    <property type="component" value="Unassembled WGS sequence"/>
</dbReference>
<evidence type="ECO:0000256" key="3">
    <source>
        <dbReference type="ARBA" id="ARBA00022691"/>
    </source>
</evidence>
<dbReference type="InterPro" id="IPR023267">
    <property type="entry name" value="RCMT"/>
</dbReference>
<dbReference type="AlphaFoldDB" id="A0A811K8F3"/>
<dbReference type="SUPFAM" id="SSF53335">
    <property type="entry name" value="S-adenosyl-L-methionine-dependent methyltransferases"/>
    <property type="match status" value="1"/>
</dbReference>
<evidence type="ECO:0000313" key="7">
    <source>
        <dbReference type="EMBL" id="CAD5211624.1"/>
    </source>
</evidence>
<feature type="binding site" evidence="5">
    <location>
        <begin position="239"/>
        <end position="245"/>
    </location>
    <ligand>
        <name>S-adenosyl-L-methionine</name>
        <dbReference type="ChEBI" id="CHEBI:59789"/>
    </ligand>
</feature>
<dbReference type="Proteomes" id="UP000614601">
    <property type="component" value="Unassembled WGS sequence"/>
</dbReference>
<evidence type="ECO:0000256" key="2">
    <source>
        <dbReference type="ARBA" id="ARBA00022679"/>
    </source>
</evidence>
<feature type="binding site" evidence="5">
    <location>
        <position position="290"/>
    </location>
    <ligand>
        <name>S-adenosyl-L-methionine</name>
        <dbReference type="ChEBI" id="CHEBI:59789"/>
    </ligand>
</feature>
<gene>
    <name evidence="7" type="ORF">BOKJ2_LOCUS3787</name>
</gene>
<evidence type="ECO:0000256" key="4">
    <source>
        <dbReference type="ARBA" id="ARBA00022884"/>
    </source>
</evidence>
<dbReference type="CDD" id="cd02440">
    <property type="entry name" value="AdoMet_MTases"/>
    <property type="match status" value="1"/>
</dbReference>
<keyword evidence="4 5" id="KW-0694">RNA-binding</keyword>
<dbReference type="EMBL" id="CAJFCW020000002">
    <property type="protein sequence ID" value="CAG9093943.1"/>
    <property type="molecule type" value="Genomic_DNA"/>
</dbReference>
<protein>
    <recommendedName>
        <fullName evidence="6">SAM-dependent MTase RsmB/NOP-type domain-containing protein</fullName>
    </recommendedName>
</protein>
<evidence type="ECO:0000256" key="5">
    <source>
        <dbReference type="PROSITE-ProRule" id="PRU01023"/>
    </source>
</evidence>
<evidence type="ECO:0000313" key="8">
    <source>
        <dbReference type="Proteomes" id="UP000614601"/>
    </source>
</evidence>
<feature type="domain" description="SAM-dependent MTase RsmB/NOP-type" evidence="6">
    <location>
        <begin position="125"/>
        <end position="328"/>
    </location>
</feature>
<dbReference type="PANTHER" id="PTHR22807">
    <property type="entry name" value="NOP2 YEAST -RELATED NOL1/NOP2/FMU SUN DOMAIN-CONTAINING"/>
    <property type="match status" value="1"/>
</dbReference>
<reference evidence="7" key="1">
    <citation type="submission" date="2020-09" db="EMBL/GenBank/DDBJ databases">
        <authorList>
            <person name="Kikuchi T."/>
        </authorList>
    </citation>
    <scope>NUCLEOTIDE SEQUENCE</scope>
    <source>
        <strain evidence="7">SH1</strain>
    </source>
</reference>
<dbReference type="Pfam" id="PF21148">
    <property type="entry name" value="NSUN5_fdxn-like"/>
    <property type="match status" value="1"/>
</dbReference>
<sequence>MDNLYSSVAKVLELTLSKKSSLRTAVYNHAFKNKKQLLRLSCETLKYKAYLNKILDCQNVMRHLIKCQRLSEQRELCLILVYELVFGKGISIGDKQIKRAILGAKKDILTEHQNLIDSGVDPETAVSSDTITLPRYARVNTLKNTVEEAIEALVTQEYEYLTDVSITNRTKFKKFVEGMTKYQFFVDRHLPEVLIFSPNVDLHECDLVVDSKLILQDKASCLPAFVLSPTPGSVCVDACAAPGNKTSHLVALLEGKGEVWAYDKDRTRLQTLQKRMEACEAAIVDATNFDFLRVPLEDFATVDYALVDPPCSGSGMVKRGEYLQKRRI</sequence>
<dbReference type="InterPro" id="IPR048889">
    <property type="entry name" value="NSUN5_RCM1_N"/>
</dbReference>
<dbReference type="InterPro" id="IPR001678">
    <property type="entry name" value="MeTrfase_RsmB-F_NOP2_dom"/>
</dbReference>
<dbReference type="PRINTS" id="PR02008">
    <property type="entry name" value="RCMTFAMILY"/>
</dbReference>
<proteinExistence type="inferred from homology"/>
<dbReference type="GO" id="GO:0008173">
    <property type="term" value="F:RNA methyltransferase activity"/>
    <property type="evidence" value="ECO:0007669"/>
    <property type="project" value="InterPro"/>
</dbReference>
<accession>A0A811K8F3</accession>
<name>A0A811K8F3_9BILA</name>
<dbReference type="GO" id="GO:0005730">
    <property type="term" value="C:nucleolus"/>
    <property type="evidence" value="ECO:0007669"/>
    <property type="project" value="TreeGrafter"/>
</dbReference>
<dbReference type="PANTHER" id="PTHR22807:SF4">
    <property type="entry name" value="28S RRNA (CYTOSINE-C(5))-METHYLTRANSFERASE"/>
    <property type="match status" value="1"/>
</dbReference>
<comment type="caution">
    <text evidence="5">Lacks conserved residue(s) required for the propagation of feature annotation.</text>
</comment>
<dbReference type="Gene3D" id="3.40.50.150">
    <property type="entry name" value="Vaccinia Virus protein VP39"/>
    <property type="match status" value="1"/>
</dbReference>
<dbReference type="Gene3D" id="3.30.70.1170">
    <property type="entry name" value="Sun protein, domain 3"/>
    <property type="match status" value="1"/>
</dbReference>
<keyword evidence="1 5" id="KW-0489">Methyltransferase</keyword>
<dbReference type="InterPro" id="IPR029063">
    <property type="entry name" value="SAM-dependent_MTases_sf"/>
</dbReference>
<feature type="binding site" evidence="5">
    <location>
        <position position="308"/>
    </location>
    <ligand>
        <name>S-adenosyl-L-methionine</name>
        <dbReference type="ChEBI" id="CHEBI:59789"/>
    </ligand>
</feature>
<comment type="similarity">
    <text evidence="5">Belongs to the class I-like SAM-binding methyltransferase superfamily. RsmB/NOP family.</text>
</comment>
<evidence type="ECO:0000256" key="1">
    <source>
        <dbReference type="ARBA" id="ARBA00022603"/>
    </source>
</evidence>
<dbReference type="OrthoDB" id="417697at2759"/>
<dbReference type="Pfam" id="PF21153">
    <property type="entry name" value="NSUN5_N"/>
    <property type="match status" value="1"/>
</dbReference>
<evidence type="ECO:0000259" key="6">
    <source>
        <dbReference type="PROSITE" id="PS51686"/>
    </source>
</evidence>
<dbReference type="PROSITE" id="PS51686">
    <property type="entry name" value="SAM_MT_RSMB_NOP"/>
    <property type="match status" value="1"/>
</dbReference>
<feature type="binding site" evidence="5">
    <location>
        <position position="263"/>
    </location>
    <ligand>
        <name>S-adenosyl-L-methionine</name>
        <dbReference type="ChEBI" id="CHEBI:59789"/>
    </ligand>
</feature>
<keyword evidence="8" id="KW-1185">Reference proteome</keyword>
<dbReference type="InterPro" id="IPR049560">
    <property type="entry name" value="MeTrfase_RsmB-F_NOP2_cat"/>
</dbReference>
<comment type="caution">
    <text evidence="7">The sequence shown here is derived from an EMBL/GenBank/DDBJ whole genome shotgun (WGS) entry which is preliminary data.</text>
</comment>
<dbReference type="EMBL" id="CAJFDH010000002">
    <property type="protein sequence ID" value="CAD5211624.1"/>
    <property type="molecule type" value="Genomic_DNA"/>
</dbReference>
<dbReference type="GO" id="GO:0070475">
    <property type="term" value="P:rRNA base methylation"/>
    <property type="evidence" value="ECO:0007669"/>
    <property type="project" value="TreeGrafter"/>
</dbReference>
<keyword evidence="3 5" id="KW-0949">S-adenosyl-L-methionine</keyword>
<keyword evidence="2 5" id="KW-0808">Transferase</keyword>
<dbReference type="GO" id="GO:0003723">
    <property type="term" value="F:RNA binding"/>
    <property type="evidence" value="ECO:0007669"/>
    <property type="project" value="UniProtKB-UniRule"/>
</dbReference>
<dbReference type="InterPro" id="IPR049561">
    <property type="entry name" value="NSUN5_7_fdxn-like"/>
</dbReference>
<dbReference type="Pfam" id="PF01189">
    <property type="entry name" value="Methyltr_RsmB-F"/>
    <property type="match status" value="1"/>
</dbReference>
<organism evidence="7 8">
    <name type="scientific">Bursaphelenchus okinawaensis</name>
    <dbReference type="NCBI Taxonomy" id="465554"/>
    <lineage>
        <taxon>Eukaryota</taxon>
        <taxon>Metazoa</taxon>
        <taxon>Ecdysozoa</taxon>
        <taxon>Nematoda</taxon>
        <taxon>Chromadorea</taxon>
        <taxon>Rhabditida</taxon>
        <taxon>Tylenchina</taxon>
        <taxon>Tylenchomorpha</taxon>
        <taxon>Aphelenchoidea</taxon>
        <taxon>Aphelenchoididae</taxon>
        <taxon>Bursaphelenchus</taxon>
    </lineage>
</organism>